<dbReference type="PANTHER" id="PTHR31003:SF19">
    <property type="entry name" value="MYB FAMILY TRANSCRIPTION FACTOR EFM"/>
    <property type="match status" value="1"/>
</dbReference>
<dbReference type="AlphaFoldDB" id="A0A0K9PLA5"/>
<keyword evidence="3" id="KW-0238">DNA-binding</keyword>
<evidence type="ECO:0000256" key="1">
    <source>
        <dbReference type="ARBA" id="ARBA00004123"/>
    </source>
</evidence>
<dbReference type="Pfam" id="PF26575">
    <property type="entry name" value="HHO5_N"/>
    <property type="match status" value="1"/>
</dbReference>
<dbReference type="Pfam" id="PF00249">
    <property type="entry name" value="Myb_DNA-binding"/>
    <property type="match status" value="1"/>
</dbReference>
<dbReference type="OMA" id="NTTGQTH"/>
<evidence type="ECO:0000313" key="10">
    <source>
        <dbReference type="Proteomes" id="UP000036987"/>
    </source>
</evidence>
<evidence type="ECO:0000259" key="8">
    <source>
        <dbReference type="PROSITE" id="PS51294"/>
    </source>
</evidence>
<dbReference type="InterPro" id="IPR009057">
    <property type="entry name" value="Homeodomain-like_sf"/>
</dbReference>
<feature type="coiled-coil region" evidence="6">
    <location>
        <begin position="24"/>
        <end position="69"/>
    </location>
</feature>
<keyword evidence="2" id="KW-0805">Transcription regulation</keyword>
<dbReference type="FunFam" id="1.10.10.60:FF:000002">
    <property type="entry name" value="Myb family transcription factor"/>
    <property type="match status" value="1"/>
</dbReference>
<evidence type="ECO:0000256" key="6">
    <source>
        <dbReference type="SAM" id="Coils"/>
    </source>
</evidence>
<keyword evidence="5" id="KW-0539">Nucleus</keyword>
<reference evidence="10" key="1">
    <citation type="journal article" date="2016" name="Nature">
        <title>The genome of the seagrass Zostera marina reveals angiosperm adaptation to the sea.</title>
        <authorList>
            <person name="Olsen J.L."/>
            <person name="Rouze P."/>
            <person name="Verhelst B."/>
            <person name="Lin Y.-C."/>
            <person name="Bayer T."/>
            <person name="Collen J."/>
            <person name="Dattolo E."/>
            <person name="De Paoli E."/>
            <person name="Dittami S."/>
            <person name="Maumus F."/>
            <person name="Michel G."/>
            <person name="Kersting A."/>
            <person name="Lauritano C."/>
            <person name="Lohaus R."/>
            <person name="Toepel M."/>
            <person name="Tonon T."/>
            <person name="Vanneste K."/>
            <person name="Amirebrahimi M."/>
            <person name="Brakel J."/>
            <person name="Bostroem C."/>
            <person name="Chovatia M."/>
            <person name="Grimwood J."/>
            <person name="Jenkins J.W."/>
            <person name="Jueterbock A."/>
            <person name="Mraz A."/>
            <person name="Stam W.T."/>
            <person name="Tice H."/>
            <person name="Bornberg-Bauer E."/>
            <person name="Green P.J."/>
            <person name="Pearson G.A."/>
            <person name="Procaccini G."/>
            <person name="Duarte C.M."/>
            <person name="Schmutz J."/>
            <person name="Reusch T.B.H."/>
            <person name="Van de Peer Y."/>
        </authorList>
    </citation>
    <scope>NUCLEOTIDE SEQUENCE [LARGE SCALE GENOMIC DNA]</scope>
    <source>
        <strain evidence="10">cv. Finnish</strain>
    </source>
</reference>
<dbReference type="Proteomes" id="UP000036987">
    <property type="component" value="Unassembled WGS sequence"/>
</dbReference>
<sequence>MGRSVTTSPHIHGDHLQTSSSQKIEDFLSRLEEERVKIDAFKRELPLCMQLLNNAMEAYKEQLESYRGEKRTSVLLEEFIPIKKNYDEIQKVSSNSNNGDGVGTGTGISNMEKSSWMTSVQLWTNDSTTSEATVTPKPATESNGTFLPFYKVERSSSSTSNKGNLPDLSLSSLDTVKDDVVPTEGKSNTLSEVHVPTPAASQGGGTHNHRKARRCWSPDLHERFVNALNMLGGPQLATPKQIRELMKVNGLTNDEVKSHLQKYRLHTRRPNPLMQAPPPGAPQLVVLGGIWVPPEYAAAAGATFYGTHPSAHYCATATANQQYPPHHLHHSHNRQTFNNRSSVMGYNVSESDVNLSERSMKTGKEDDNEKAVATVGAVKAVVEEREEKSLVSVVDGNDVILKF</sequence>
<dbReference type="SUPFAM" id="SSF46689">
    <property type="entry name" value="Homeodomain-like"/>
    <property type="match status" value="1"/>
</dbReference>
<evidence type="ECO:0000256" key="5">
    <source>
        <dbReference type="ARBA" id="ARBA00023242"/>
    </source>
</evidence>
<evidence type="ECO:0000256" key="4">
    <source>
        <dbReference type="ARBA" id="ARBA00023163"/>
    </source>
</evidence>
<name>A0A0K9PLA5_ZOSMR</name>
<keyword evidence="4" id="KW-0804">Transcription</keyword>
<dbReference type="OrthoDB" id="1908613at2759"/>
<dbReference type="InterPro" id="IPR044787">
    <property type="entry name" value="HHO5-like"/>
</dbReference>
<comment type="caution">
    <text evidence="9">The sequence shown here is derived from an EMBL/GenBank/DDBJ whole genome shotgun (WGS) entry which is preliminary data.</text>
</comment>
<keyword evidence="10" id="KW-1185">Reference proteome</keyword>
<dbReference type="PANTHER" id="PTHR31003">
    <property type="entry name" value="MYB FAMILY TRANSCRIPTION FACTOR"/>
    <property type="match status" value="1"/>
</dbReference>
<dbReference type="InterPro" id="IPR001005">
    <property type="entry name" value="SANT/Myb"/>
</dbReference>
<evidence type="ECO:0000256" key="3">
    <source>
        <dbReference type="ARBA" id="ARBA00023125"/>
    </source>
</evidence>
<evidence type="ECO:0000313" key="9">
    <source>
        <dbReference type="EMBL" id="KMZ69741.1"/>
    </source>
</evidence>
<comment type="subcellular location">
    <subcellularLocation>
        <location evidence="1">Nucleus</location>
    </subcellularLocation>
</comment>
<dbReference type="EMBL" id="LFYR01000753">
    <property type="protein sequence ID" value="KMZ69741.1"/>
    <property type="molecule type" value="Genomic_DNA"/>
</dbReference>
<dbReference type="InterPro" id="IPR058673">
    <property type="entry name" value="HHO5-like_N"/>
</dbReference>
<feature type="domain" description="HTH myb-type" evidence="8">
    <location>
        <begin position="208"/>
        <end position="268"/>
    </location>
</feature>
<dbReference type="InterPro" id="IPR006447">
    <property type="entry name" value="Myb_dom_plants"/>
</dbReference>
<dbReference type="Gene3D" id="1.10.10.60">
    <property type="entry name" value="Homeodomain-like"/>
    <property type="match status" value="1"/>
</dbReference>
<keyword evidence="6" id="KW-0175">Coiled coil</keyword>
<protein>
    <submittedName>
        <fullName evidence="9">Myb family transcription factor</fullName>
    </submittedName>
</protein>
<evidence type="ECO:0000256" key="7">
    <source>
        <dbReference type="SAM" id="MobiDB-lite"/>
    </source>
</evidence>
<evidence type="ECO:0000256" key="2">
    <source>
        <dbReference type="ARBA" id="ARBA00023015"/>
    </source>
</evidence>
<dbReference type="InterPro" id="IPR017930">
    <property type="entry name" value="Myb_dom"/>
</dbReference>
<dbReference type="GO" id="GO:0005634">
    <property type="term" value="C:nucleus"/>
    <property type="evidence" value="ECO:0007669"/>
    <property type="project" value="UniProtKB-SubCell"/>
</dbReference>
<gene>
    <name evidence="9" type="ORF">ZOSMA_208G00340</name>
</gene>
<dbReference type="SMR" id="A0A0K9PLA5"/>
<accession>A0A0K9PLA5</accession>
<dbReference type="PROSITE" id="PS51294">
    <property type="entry name" value="HTH_MYB"/>
    <property type="match status" value="1"/>
</dbReference>
<dbReference type="GO" id="GO:0003677">
    <property type="term" value="F:DNA binding"/>
    <property type="evidence" value="ECO:0007669"/>
    <property type="project" value="UniProtKB-KW"/>
</dbReference>
<organism evidence="9 10">
    <name type="scientific">Zostera marina</name>
    <name type="common">Eelgrass</name>
    <dbReference type="NCBI Taxonomy" id="29655"/>
    <lineage>
        <taxon>Eukaryota</taxon>
        <taxon>Viridiplantae</taxon>
        <taxon>Streptophyta</taxon>
        <taxon>Embryophyta</taxon>
        <taxon>Tracheophyta</taxon>
        <taxon>Spermatophyta</taxon>
        <taxon>Magnoliopsida</taxon>
        <taxon>Liliopsida</taxon>
        <taxon>Zosteraceae</taxon>
        <taxon>Zostera</taxon>
    </lineage>
</organism>
<feature type="region of interest" description="Disordered" evidence="7">
    <location>
        <begin position="184"/>
        <end position="212"/>
    </location>
</feature>
<proteinExistence type="predicted"/>
<dbReference type="NCBIfam" id="TIGR01557">
    <property type="entry name" value="myb_SHAQKYF"/>
    <property type="match status" value="1"/>
</dbReference>
<dbReference type="GO" id="GO:0003700">
    <property type="term" value="F:DNA-binding transcription factor activity"/>
    <property type="evidence" value="ECO:0007669"/>
    <property type="project" value="InterPro"/>
</dbReference>